<comment type="caution">
    <text evidence="1">The sequence shown here is derived from an EMBL/GenBank/DDBJ whole genome shotgun (WGS) entry which is preliminary data.</text>
</comment>
<evidence type="ECO:0008006" key="3">
    <source>
        <dbReference type="Google" id="ProtNLM"/>
    </source>
</evidence>
<evidence type="ECO:0000313" key="1">
    <source>
        <dbReference type="EMBL" id="CAH1196452.1"/>
    </source>
</evidence>
<protein>
    <recommendedName>
        <fullName evidence="3">Fur-regulated basic protein FbpA</fullName>
    </recommendedName>
</protein>
<accession>A0ABM9BWW3</accession>
<proteinExistence type="predicted"/>
<evidence type="ECO:0000313" key="2">
    <source>
        <dbReference type="Proteomes" id="UP000838821"/>
    </source>
</evidence>
<reference evidence="1" key="1">
    <citation type="submission" date="2022-01" db="EMBL/GenBank/DDBJ databases">
        <authorList>
            <person name="Criscuolo A."/>
        </authorList>
    </citation>
    <scope>NUCLEOTIDE SEQUENCE</scope>
    <source>
        <strain evidence="1">CIP111891</strain>
    </source>
</reference>
<dbReference type="EMBL" id="CAKMMW010000002">
    <property type="protein sequence ID" value="CAH1196452.1"/>
    <property type="molecule type" value="Genomic_DNA"/>
</dbReference>
<keyword evidence="2" id="KW-1185">Reference proteome</keyword>
<gene>
    <name evidence="1" type="ORF">PAECIP111891_00869</name>
</gene>
<dbReference type="Proteomes" id="UP000838821">
    <property type="component" value="Unassembled WGS sequence"/>
</dbReference>
<sequence>MEMESYHFANLGIHEELMQDLRNLENRMKEELGYEIALIAYTKEADGLPSK</sequence>
<organism evidence="1 2">
    <name type="scientific">Paenibacillus allorhizoplanae</name>
    <dbReference type="NCBI Taxonomy" id="2905648"/>
    <lineage>
        <taxon>Bacteria</taxon>
        <taxon>Bacillati</taxon>
        <taxon>Bacillota</taxon>
        <taxon>Bacilli</taxon>
        <taxon>Bacillales</taxon>
        <taxon>Paenibacillaceae</taxon>
        <taxon>Paenibacillus</taxon>
    </lineage>
</organism>
<dbReference type="RefSeq" id="WP_236284919.1">
    <property type="nucleotide sequence ID" value="NZ_CAKMMW010000002.1"/>
</dbReference>
<name>A0ABM9BWW3_9BACL</name>